<comment type="caution">
    <text evidence="2">The sequence shown here is derived from an EMBL/GenBank/DDBJ whole genome shotgun (WGS) entry which is preliminary data.</text>
</comment>
<evidence type="ECO:0000313" key="2">
    <source>
        <dbReference type="EMBL" id="KAJ4017700.1"/>
    </source>
</evidence>
<name>A0A9W8PTB3_9HYPO</name>
<sequence length="171" mass="18651">MPYNNSLNPSTNSPGDTMEAANPRCQCHCVCKRIVQDRTSQLCGPCKDVCALVNLQNSSETDKECNKKAPVEKDERRRLAFPVNSESDIESGKEVAMSDSNNLNVKQPSVKSSPHASSNISAGDSRPSSTIADRDGRQTVAPLCSCLCGCRAVVKRAFMGRCDPCIWYHPQ</sequence>
<reference evidence="2" key="1">
    <citation type="submission" date="2022-10" db="EMBL/GenBank/DDBJ databases">
        <title>Fusarium specimens isolated from Avocado Roots.</title>
        <authorList>
            <person name="Stajich J."/>
            <person name="Roper C."/>
            <person name="Heimlech-Rivalta G."/>
        </authorList>
    </citation>
    <scope>NUCLEOTIDE SEQUENCE</scope>
    <source>
        <strain evidence="2">CF00143</strain>
    </source>
</reference>
<dbReference type="Proteomes" id="UP001152130">
    <property type="component" value="Unassembled WGS sequence"/>
</dbReference>
<gene>
    <name evidence="2" type="ORF">NW766_003769</name>
</gene>
<proteinExistence type="predicted"/>
<organism evidence="2 3">
    <name type="scientific">Fusarium irregulare</name>
    <dbReference type="NCBI Taxonomy" id="2494466"/>
    <lineage>
        <taxon>Eukaryota</taxon>
        <taxon>Fungi</taxon>
        <taxon>Dikarya</taxon>
        <taxon>Ascomycota</taxon>
        <taxon>Pezizomycotina</taxon>
        <taxon>Sordariomycetes</taxon>
        <taxon>Hypocreomycetidae</taxon>
        <taxon>Hypocreales</taxon>
        <taxon>Nectriaceae</taxon>
        <taxon>Fusarium</taxon>
        <taxon>Fusarium incarnatum-equiseti species complex</taxon>
    </lineage>
</organism>
<dbReference type="AlphaFoldDB" id="A0A9W8PTB3"/>
<evidence type="ECO:0000313" key="3">
    <source>
        <dbReference type="Proteomes" id="UP001152130"/>
    </source>
</evidence>
<accession>A0A9W8PTB3</accession>
<protein>
    <submittedName>
        <fullName evidence="2">Uncharacterized protein</fullName>
    </submittedName>
</protein>
<feature type="compositionally biased region" description="Polar residues" evidence="1">
    <location>
        <begin position="98"/>
        <end position="131"/>
    </location>
</feature>
<feature type="compositionally biased region" description="Basic and acidic residues" evidence="1">
    <location>
        <begin position="63"/>
        <end position="78"/>
    </location>
</feature>
<evidence type="ECO:0000256" key="1">
    <source>
        <dbReference type="SAM" id="MobiDB-lite"/>
    </source>
</evidence>
<feature type="region of interest" description="Disordered" evidence="1">
    <location>
        <begin position="63"/>
        <end position="133"/>
    </location>
</feature>
<keyword evidence="3" id="KW-1185">Reference proteome</keyword>
<dbReference type="EMBL" id="JAPDHF010000005">
    <property type="protein sequence ID" value="KAJ4017700.1"/>
    <property type="molecule type" value="Genomic_DNA"/>
</dbReference>